<evidence type="ECO:0000313" key="7">
    <source>
        <dbReference type="EMBL" id="MBD7957453.1"/>
    </source>
</evidence>
<dbReference type="RefSeq" id="WP_191718656.1">
    <property type="nucleotide sequence ID" value="NZ_JACSQP010000004.1"/>
</dbReference>
<comment type="similarity">
    <text evidence="5">Belongs to the bacterial solute-binding protein 9 family.</text>
</comment>
<keyword evidence="3" id="KW-0479">Metal-binding</keyword>
<dbReference type="EMBL" id="JACSQP010000004">
    <property type="protein sequence ID" value="MBD7957453.1"/>
    <property type="molecule type" value="Genomic_DNA"/>
</dbReference>
<feature type="chain" id="PRO_5045243324" evidence="6">
    <location>
        <begin position="21"/>
        <end position="328"/>
    </location>
</feature>
<dbReference type="PANTHER" id="PTHR42953">
    <property type="entry name" value="HIGH-AFFINITY ZINC UPTAKE SYSTEM PROTEIN ZNUA-RELATED"/>
    <property type="match status" value="1"/>
</dbReference>
<dbReference type="SUPFAM" id="SSF53807">
    <property type="entry name" value="Helical backbone' metal receptor"/>
    <property type="match status" value="1"/>
</dbReference>
<protein>
    <submittedName>
        <fullName evidence="7">Zinc ABC transporter substrate-binding protein</fullName>
    </submittedName>
</protein>
<keyword evidence="2 5" id="KW-0813">Transport</keyword>
<dbReference type="InterPro" id="IPR050492">
    <property type="entry name" value="Bact_metal-bind_prot9"/>
</dbReference>
<proteinExistence type="inferred from homology"/>
<dbReference type="InterPro" id="IPR006127">
    <property type="entry name" value="ZnuA-like"/>
</dbReference>
<dbReference type="PANTHER" id="PTHR42953:SF1">
    <property type="entry name" value="METAL-BINDING PROTEIN HI_0362-RELATED"/>
    <property type="match status" value="1"/>
</dbReference>
<feature type="signal peptide" evidence="6">
    <location>
        <begin position="1"/>
        <end position="20"/>
    </location>
</feature>
<comment type="subcellular location">
    <subcellularLocation>
        <location evidence="1">Cell envelope</location>
    </subcellularLocation>
</comment>
<organism evidence="7 8">
    <name type="scientific">Microbacterium pullorum</name>
    <dbReference type="NCBI Taxonomy" id="2762236"/>
    <lineage>
        <taxon>Bacteria</taxon>
        <taxon>Bacillati</taxon>
        <taxon>Actinomycetota</taxon>
        <taxon>Actinomycetes</taxon>
        <taxon>Micrococcales</taxon>
        <taxon>Microbacteriaceae</taxon>
        <taxon>Microbacterium</taxon>
    </lineage>
</organism>
<evidence type="ECO:0000256" key="6">
    <source>
        <dbReference type="SAM" id="SignalP"/>
    </source>
</evidence>
<dbReference type="InterPro" id="IPR006128">
    <property type="entry name" value="Lipoprotein_PsaA-like"/>
</dbReference>
<evidence type="ECO:0000313" key="8">
    <source>
        <dbReference type="Proteomes" id="UP000648352"/>
    </source>
</evidence>
<sequence length="328" mass="33697">MTRTTLSAAALAAASVFVLAGCSATTPENAAAADGAVQVVASTSVYGQIAEEIGGDAVSVTSIVSSLSQDPHSYEASARDQLTVQRADLIIENGGGYDAFLDGLIEASGSAAPVITAASFSHDWPDNAGHDHADETEETAAADDHDHADHEHVEGFNEHVWYDPHTMVHLAEAIAADLTELRPDDAAQFEANLADFAAGIAGLESELTAVSDAHAGEGAFATEPVPVYLIAAAGLVDRTPAAFSEAVEEGQDVAPATLLEALSIIDSGEVAVLITNAQTGGAETTQAIDAAEAAGVPVVEFTETLPDDTTYIEWMQENIQALAAALDS</sequence>
<evidence type="ECO:0000256" key="1">
    <source>
        <dbReference type="ARBA" id="ARBA00004196"/>
    </source>
</evidence>
<reference evidence="7 8" key="1">
    <citation type="submission" date="2020-08" db="EMBL/GenBank/DDBJ databases">
        <title>A Genomic Blueprint of the Chicken Gut Microbiome.</title>
        <authorList>
            <person name="Gilroy R."/>
            <person name="Ravi A."/>
            <person name="Getino M."/>
            <person name="Pursley I."/>
            <person name="Horton D.L."/>
            <person name="Alikhan N.-F."/>
            <person name="Baker D."/>
            <person name="Gharbi K."/>
            <person name="Hall N."/>
            <person name="Watson M."/>
            <person name="Adriaenssens E.M."/>
            <person name="Foster-Nyarko E."/>
            <person name="Jarju S."/>
            <person name="Secka A."/>
            <person name="Antonio M."/>
            <person name="Oren A."/>
            <person name="Chaudhuri R."/>
            <person name="La Ragione R.M."/>
            <person name="Hildebrand F."/>
            <person name="Pallen M.J."/>
        </authorList>
    </citation>
    <scope>NUCLEOTIDE SEQUENCE [LARGE SCALE GENOMIC DNA]</scope>
    <source>
        <strain evidence="7 8">Sa4CUA7</strain>
    </source>
</reference>
<dbReference type="PRINTS" id="PR00690">
    <property type="entry name" value="ADHESNFAMILY"/>
</dbReference>
<dbReference type="Pfam" id="PF01297">
    <property type="entry name" value="ZnuA"/>
    <property type="match status" value="1"/>
</dbReference>
<dbReference type="PROSITE" id="PS51257">
    <property type="entry name" value="PROKAR_LIPOPROTEIN"/>
    <property type="match status" value="1"/>
</dbReference>
<evidence type="ECO:0000256" key="5">
    <source>
        <dbReference type="RuleBase" id="RU003512"/>
    </source>
</evidence>
<evidence type="ECO:0000256" key="3">
    <source>
        <dbReference type="ARBA" id="ARBA00022723"/>
    </source>
</evidence>
<name>A0ABR8S1U8_9MICO</name>
<keyword evidence="4 6" id="KW-0732">Signal</keyword>
<comment type="caution">
    <text evidence="7">The sequence shown here is derived from an EMBL/GenBank/DDBJ whole genome shotgun (WGS) entry which is preliminary data.</text>
</comment>
<gene>
    <name evidence="7" type="ORF">H9651_07360</name>
</gene>
<evidence type="ECO:0000256" key="2">
    <source>
        <dbReference type="ARBA" id="ARBA00022448"/>
    </source>
</evidence>
<dbReference type="Gene3D" id="3.40.50.1980">
    <property type="entry name" value="Nitrogenase molybdenum iron protein domain"/>
    <property type="match status" value="2"/>
</dbReference>
<evidence type="ECO:0000256" key="4">
    <source>
        <dbReference type="ARBA" id="ARBA00022729"/>
    </source>
</evidence>
<accession>A0ABR8S1U8</accession>
<keyword evidence="8" id="KW-1185">Reference proteome</keyword>
<dbReference type="Proteomes" id="UP000648352">
    <property type="component" value="Unassembled WGS sequence"/>
</dbReference>